<dbReference type="Proteomes" id="UP000295070">
    <property type="component" value="Chromosome 16"/>
</dbReference>
<evidence type="ECO:0000313" key="4">
    <source>
        <dbReference type="Proteomes" id="UP000295070"/>
    </source>
</evidence>
<evidence type="ECO:0000256" key="2">
    <source>
        <dbReference type="SAM" id="SignalP"/>
    </source>
</evidence>
<evidence type="ECO:0000256" key="1">
    <source>
        <dbReference type="ARBA" id="ARBA00009024"/>
    </source>
</evidence>
<dbReference type="InterPro" id="IPR006461">
    <property type="entry name" value="PLAC_motif_containing"/>
</dbReference>
<proteinExistence type="inferred from homology"/>
<feature type="chain" id="PRO_5019814754" evidence="2">
    <location>
        <begin position="25"/>
        <end position="148"/>
    </location>
</feature>
<sequence length="148" mass="16516">MKTAAAVGLELLLLTTLQRPDSHCYRDQSWSVSPSFNHLSIVLIMAVTNQPGSYTPSEFQTGLFDFSDDCGTCCYGLCCYPCLGCTIASDMNECCLCGLTMAIRSVYRTKYNIRGSLFTDFLVHMCCPVCATCQLKRDIDRRKEQGIF</sequence>
<reference evidence="3 4" key="1">
    <citation type="submission" date="2019-01" db="EMBL/GenBank/DDBJ databases">
        <title>A chromosome-scale genome assembly of the yellow perch, Perca flavescens.</title>
        <authorList>
            <person name="Feron R."/>
            <person name="Morvezen R."/>
            <person name="Bestin A."/>
            <person name="Haffray P."/>
            <person name="Klopp C."/>
            <person name="Zahm M."/>
            <person name="Cabau C."/>
            <person name="Roques C."/>
            <person name="Donnadieu C."/>
            <person name="Bouchez O."/>
            <person name="Christie M."/>
            <person name="Larson W."/>
            <person name="Guiguen Y."/>
        </authorList>
    </citation>
    <scope>NUCLEOTIDE SEQUENCE [LARGE SCALE GENOMIC DNA]</scope>
    <source>
        <strain evidence="3">YP-PL-M2</strain>
        <tissue evidence="3">Blood</tissue>
    </source>
</reference>
<gene>
    <name evidence="3" type="ORF">EPR50_G00171890</name>
</gene>
<evidence type="ECO:0000313" key="3">
    <source>
        <dbReference type="EMBL" id="TDH02343.1"/>
    </source>
</evidence>
<feature type="signal peptide" evidence="2">
    <location>
        <begin position="1"/>
        <end position="24"/>
    </location>
</feature>
<organism evidence="3 4">
    <name type="scientific">Perca flavescens</name>
    <name type="common">American yellow perch</name>
    <name type="synonym">Morone flavescens</name>
    <dbReference type="NCBI Taxonomy" id="8167"/>
    <lineage>
        <taxon>Eukaryota</taxon>
        <taxon>Metazoa</taxon>
        <taxon>Chordata</taxon>
        <taxon>Craniata</taxon>
        <taxon>Vertebrata</taxon>
        <taxon>Euteleostomi</taxon>
        <taxon>Actinopterygii</taxon>
        <taxon>Neopterygii</taxon>
        <taxon>Teleostei</taxon>
        <taxon>Neoteleostei</taxon>
        <taxon>Acanthomorphata</taxon>
        <taxon>Eupercaria</taxon>
        <taxon>Perciformes</taxon>
        <taxon>Percoidei</taxon>
        <taxon>Percidae</taxon>
        <taxon>Percinae</taxon>
        <taxon>Perca</taxon>
    </lineage>
</organism>
<comment type="similarity">
    <text evidence="1">Belongs to the cornifelin family.</text>
</comment>
<dbReference type="STRING" id="8167.A0A484CK30"/>
<name>A0A484CK30_PERFV</name>
<keyword evidence="4" id="KW-1185">Reference proteome</keyword>
<dbReference type="Pfam" id="PF04749">
    <property type="entry name" value="PLAC8"/>
    <property type="match status" value="1"/>
</dbReference>
<dbReference type="EMBL" id="SCKG01000016">
    <property type="protein sequence ID" value="TDH02343.1"/>
    <property type="molecule type" value="Genomic_DNA"/>
</dbReference>
<dbReference type="AlphaFoldDB" id="A0A484CK30"/>
<dbReference type="NCBIfam" id="TIGR01571">
    <property type="entry name" value="A_thal_Cys_rich"/>
    <property type="match status" value="1"/>
</dbReference>
<accession>A0A484CK30</accession>
<dbReference type="PANTHER" id="PTHR15907">
    <property type="entry name" value="DUF614 FAMILY PROTEIN-RELATED"/>
    <property type="match status" value="1"/>
</dbReference>
<keyword evidence="2" id="KW-0732">Signal</keyword>
<protein>
    <submittedName>
        <fullName evidence="3">Uncharacterized protein</fullName>
    </submittedName>
</protein>
<comment type="caution">
    <text evidence="3">The sequence shown here is derived from an EMBL/GenBank/DDBJ whole genome shotgun (WGS) entry which is preliminary data.</text>
</comment>